<reference evidence="2" key="1">
    <citation type="submission" date="2022-11" db="UniProtKB">
        <authorList>
            <consortium name="WormBaseParasite"/>
        </authorList>
    </citation>
    <scope>IDENTIFICATION</scope>
</reference>
<evidence type="ECO:0000313" key="1">
    <source>
        <dbReference type="Proteomes" id="UP000887579"/>
    </source>
</evidence>
<name>A0AC34GA41_9BILA</name>
<dbReference type="Proteomes" id="UP000887579">
    <property type="component" value="Unplaced"/>
</dbReference>
<proteinExistence type="predicted"/>
<protein>
    <submittedName>
        <fullName evidence="2">Uncharacterized protein</fullName>
    </submittedName>
</protein>
<dbReference type="WBParaSite" id="ES5_v2.g26539.t1">
    <property type="protein sequence ID" value="ES5_v2.g26539.t1"/>
    <property type="gene ID" value="ES5_v2.g26539"/>
</dbReference>
<evidence type="ECO:0000313" key="2">
    <source>
        <dbReference type="WBParaSite" id="ES5_v2.g26539.t1"/>
    </source>
</evidence>
<sequence>MLQCLLIQKIKSIVKNSEIEDVPSQCYHPDLLQQEEYLALKKQFKDEIDKISQVRQIPVEVEDVSEEDKKYLLKTKKQIFDVLLVLESQKNLRSLCLIKKTFGWITTCTPWISEIKKNEKEEESEVNKDTNDIDENTNVERNFENDDALSTASVETFEVVDKNAPPSDSQYPSALKTSDSKVVKTKHASEANESKFDEVKKELKILKIQYAKIQDENETLKKSMEQILESQNIL</sequence>
<accession>A0AC34GA41</accession>
<organism evidence="1 2">
    <name type="scientific">Panagrolaimus sp. ES5</name>
    <dbReference type="NCBI Taxonomy" id="591445"/>
    <lineage>
        <taxon>Eukaryota</taxon>
        <taxon>Metazoa</taxon>
        <taxon>Ecdysozoa</taxon>
        <taxon>Nematoda</taxon>
        <taxon>Chromadorea</taxon>
        <taxon>Rhabditida</taxon>
        <taxon>Tylenchina</taxon>
        <taxon>Panagrolaimomorpha</taxon>
        <taxon>Panagrolaimoidea</taxon>
        <taxon>Panagrolaimidae</taxon>
        <taxon>Panagrolaimus</taxon>
    </lineage>
</organism>